<keyword evidence="4" id="KW-1185">Reference proteome</keyword>
<feature type="compositionally biased region" description="Polar residues" evidence="1">
    <location>
        <begin position="27"/>
        <end position="52"/>
    </location>
</feature>
<dbReference type="Pfam" id="PF20516">
    <property type="entry name" value="PDDEXK_12"/>
    <property type="match status" value="1"/>
</dbReference>
<feature type="compositionally biased region" description="Low complexity" evidence="1">
    <location>
        <begin position="97"/>
        <end position="114"/>
    </location>
</feature>
<evidence type="ECO:0000313" key="3">
    <source>
        <dbReference type="EMBL" id="CAJ2508324.1"/>
    </source>
</evidence>
<gene>
    <name evidence="3" type="ORF">KHLLAP_LOCUS8792</name>
</gene>
<feature type="domain" description="PD-(D/E)XK nuclease-like" evidence="2">
    <location>
        <begin position="172"/>
        <end position="430"/>
    </location>
</feature>
<dbReference type="InterPro" id="IPR046797">
    <property type="entry name" value="PDDEXK_12"/>
</dbReference>
<accession>A0AAI8YIB7</accession>
<name>A0AAI8YIB7_9PEZI</name>
<dbReference type="AlphaFoldDB" id="A0AAI8YIB7"/>
<evidence type="ECO:0000313" key="4">
    <source>
        <dbReference type="Proteomes" id="UP001295740"/>
    </source>
</evidence>
<protein>
    <submittedName>
        <fullName evidence="3">Uu.00g133500.m01.CDS01</fullName>
    </submittedName>
</protein>
<feature type="compositionally biased region" description="Basic and acidic residues" evidence="1">
    <location>
        <begin position="55"/>
        <end position="83"/>
    </location>
</feature>
<dbReference type="EMBL" id="CAUWAG010000011">
    <property type="protein sequence ID" value="CAJ2508324.1"/>
    <property type="molecule type" value="Genomic_DNA"/>
</dbReference>
<feature type="region of interest" description="Disordered" evidence="1">
    <location>
        <begin position="1"/>
        <end position="114"/>
    </location>
</feature>
<reference evidence="3" key="1">
    <citation type="submission" date="2023-10" db="EMBL/GenBank/DDBJ databases">
        <authorList>
            <person name="Hackl T."/>
        </authorList>
    </citation>
    <scope>NUCLEOTIDE SEQUENCE</scope>
</reference>
<evidence type="ECO:0000256" key="1">
    <source>
        <dbReference type="SAM" id="MobiDB-lite"/>
    </source>
</evidence>
<organism evidence="3 4">
    <name type="scientific">Anthostomella pinea</name>
    <dbReference type="NCBI Taxonomy" id="933095"/>
    <lineage>
        <taxon>Eukaryota</taxon>
        <taxon>Fungi</taxon>
        <taxon>Dikarya</taxon>
        <taxon>Ascomycota</taxon>
        <taxon>Pezizomycotina</taxon>
        <taxon>Sordariomycetes</taxon>
        <taxon>Xylariomycetidae</taxon>
        <taxon>Xylariales</taxon>
        <taxon>Xylariaceae</taxon>
        <taxon>Anthostomella</taxon>
    </lineage>
</organism>
<dbReference type="Proteomes" id="UP001295740">
    <property type="component" value="Unassembled WGS sequence"/>
</dbReference>
<proteinExistence type="predicted"/>
<comment type="caution">
    <text evidence="3">The sequence shown here is derived from an EMBL/GenBank/DDBJ whole genome shotgun (WGS) entry which is preliminary data.</text>
</comment>
<evidence type="ECO:0000259" key="2">
    <source>
        <dbReference type="Pfam" id="PF20516"/>
    </source>
</evidence>
<sequence length="454" mass="51304">MNIFSWLDNIGDAAPQQPPKPRKRNLQQHQQVPTPSQSTADTILDAMSSSPTKRLRTEDDGGENPKDQEDQEDKLGRDEERTPRRWGSGRYSDNLSKRSSATSPSKRSSRLSPSKRLAALEVATHEPVVVTQIRATDPRMPTELIAMVKALSGFQTRLPFVPGYLAAEIETRARIDAEFSDFHPSMFQLADDPFVPHLSLDRIMEVYEAATECCNEGHAEATWNTLIHWPVFELALGVIRGETLERTSMPADGAQRRDHPVRVRAMPCTTARLKDHQQGAKMVDFSLFIEPQGLDADKINELRQRLLYINHTDYHPLRRRPIMLSAESKRPGEGYQEAQVQLGVWQAAQWTLLENLLSSQSATTRLGLIPFLPALIIQGHEWSFAATTRSGRQTVLWAKKVIGGTDTIVGMFQIIHALRHIAAWGRDTYWPWYRRAILQMGEEDLIVAEAIHTP</sequence>